<protein>
    <submittedName>
        <fullName evidence="1">Uncharacterized protein</fullName>
    </submittedName>
</protein>
<gene>
    <name evidence="1" type="ORF">AVEN_111778_1</name>
</gene>
<evidence type="ECO:0000313" key="1">
    <source>
        <dbReference type="EMBL" id="GBL81015.1"/>
    </source>
</evidence>
<evidence type="ECO:0000313" key="2">
    <source>
        <dbReference type="Proteomes" id="UP000499080"/>
    </source>
</evidence>
<comment type="caution">
    <text evidence="1">The sequence shown here is derived from an EMBL/GenBank/DDBJ whole genome shotgun (WGS) entry which is preliminary data.</text>
</comment>
<organism evidence="1 2">
    <name type="scientific">Araneus ventricosus</name>
    <name type="common">Orbweaver spider</name>
    <name type="synonym">Epeira ventricosa</name>
    <dbReference type="NCBI Taxonomy" id="182803"/>
    <lineage>
        <taxon>Eukaryota</taxon>
        <taxon>Metazoa</taxon>
        <taxon>Ecdysozoa</taxon>
        <taxon>Arthropoda</taxon>
        <taxon>Chelicerata</taxon>
        <taxon>Arachnida</taxon>
        <taxon>Araneae</taxon>
        <taxon>Araneomorphae</taxon>
        <taxon>Entelegynae</taxon>
        <taxon>Araneoidea</taxon>
        <taxon>Araneidae</taxon>
        <taxon>Araneus</taxon>
    </lineage>
</organism>
<dbReference type="Proteomes" id="UP000499080">
    <property type="component" value="Unassembled WGS sequence"/>
</dbReference>
<sequence>MLKRAHSLPGIRFSDIYAVIHTIQAWIHLQPSFRKGHQRAFNVEKMRCPG</sequence>
<name>A0A4Y2AP66_ARAVE</name>
<dbReference type="EMBL" id="BGPR01080979">
    <property type="protein sequence ID" value="GBL81015.1"/>
    <property type="molecule type" value="Genomic_DNA"/>
</dbReference>
<feature type="non-terminal residue" evidence="1">
    <location>
        <position position="50"/>
    </location>
</feature>
<keyword evidence="2" id="KW-1185">Reference proteome</keyword>
<proteinExistence type="predicted"/>
<accession>A0A4Y2AP66</accession>
<dbReference type="AlphaFoldDB" id="A0A4Y2AP66"/>
<reference evidence="1 2" key="1">
    <citation type="journal article" date="2019" name="Sci. Rep.">
        <title>Orb-weaving spider Araneus ventricosus genome elucidates the spidroin gene catalogue.</title>
        <authorList>
            <person name="Kono N."/>
            <person name="Nakamura H."/>
            <person name="Ohtoshi R."/>
            <person name="Moran D.A.P."/>
            <person name="Shinohara A."/>
            <person name="Yoshida Y."/>
            <person name="Fujiwara M."/>
            <person name="Mori M."/>
            <person name="Tomita M."/>
            <person name="Arakawa K."/>
        </authorList>
    </citation>
    <scope>NUCLEOTIDE SEQUENCE [LARGE SCALE GENOMIC DNA]</scope>
</reference>